<dbReference type="EMBL" id="CP027668">
    <property type="protein sequence ID" value="AVO46979.1"/>
    <property type="molecule type" value="Genomic_DNA"/>
</dbReference>
<sequence length="259" mass="27013">MFQSLRLAAAVVAVLSAPAIGADIARIAPPLPPLLPSPPPVWVWTGFYGGANVGYGWENASSPTFSGSSPLIPVLQGMATDGLRYEGQGALGGVQIGYNHLVWPRVVVGVETDIQLAGIRRSGQATNVLGTGVAGDFSRSTDWLGTLRLRAGFLATERVLVYATGGLAYGGARFAANATDGLGQSVSVSRSETRFGYTLGAGTEVLLTRNVSVKAEYLFYDLGKVRATAADLIPGTPSDAAAEIRASGHVLRTGVNYRF</sequence>
<feature type="signal peptide" evidence="6">
    <location>
        <begin position="1"/>
        <end position="21"/>
    </location>
</feature>
<proteinExistence type="inferred from homology"/>
<dbReference type="Gene3D" id="2.40.160.20">
    <property type="match status" value="1"/>
</dbReference>
<dbReference type="GO" id="GO:0009279">
    <property type="term" value="C:cell outer membrane"/>
    <property type="evidence" value="ECO:0007669"/>
    <property type="project" value="UniProtKB-SubCell"/>
</dbReference>
<dbReference type="OrthoDB" id="8455142at2"/>
<gene>
    <name evidence="8" type="ORF">C6569_19035</name>
</gene>
<evidence type="ECO:0000256" key="5">
    <source>
        <dbReference type="ARBA" id="ARBA00038306"/>
    </source>
</evidence>
<dbReference type="InterPro" id="IPR011250">
    <property type="entry name" value="OMP/PagP_B-barrel"/>
</dbReference>
<organism evidence="8 9">
    <name type="scientific">Phreatobacter cathodiphilus</name>
    <dbReference type="NCBI Taxonomy" id="1868589"/>
    <lineage>
        <taxon>Bacteria</taxon>
        <taxon>Pseudomonadati</taxon>
        <taxon>Pseudomonadota</taxon>
        <taxon>Alphaproteobacteria</taxon>
        <taxon>Hyphomicrobiales</taxon>
        <taxon>Phreatobacteraceae</taxon>
        <taxon>Phreatobacter</taxon>
    </lineage>
</organism>
<dbReference type="AlphaFoldDB" id="A0A2S0NFM8"/>
<feature type="domain" description="Outer membrane protein beta-barrel" evidence="7">
    <location>
        <begin position="43"/>
        <end position="259"/>
    </location>
</feature>
<evidence type="ECO:0000313" key="9">
    <source>
        <dbReference type="Proteomes" id="UP000237889"/>
    </source>
</evidence>
<dbReference type="InterPro" id="IPR027385">
    <property type="entry name" value="Beta-barrel_OMP"/>
</dbReference>
<dbReference type="PANTHER" id="PTHR34001:SF3">
    <property type="entry name" value="BLL7405 PROTEIN"/>
    <property type="match status" value="1"/>
</dbReference>
<accession>A0A2S0NFM8</accession>
<dbReference type="InterPro" id="IPR051692">
    <property type="entry name" value="OMP-like"/>
</dbReference>
<evidence type="ECO:0000259" key="7">
    <source>
        <dbReference type="Pfam" id="PF13505"/>
    </source>
</evidence>
<feature type="chain" id="PRO_5015590377" evidence="6">
    <location>
        <begin position="22"/>
        <end position="259"/>
    </location>
</feature>
<evidence type="ECO:0000313" key="8">
    <source>
        <dbReference type="EMBL" id="AVO46979.1"/>
    </source>
</evidence>
<keyword evidence="3" id="KW-0472">Membrane</keyword>
<reference evidence="8 9" key="1">
    <citation type="submission" date="2018-03" db="EMBL/GenBank/DDBJ databases">
        <title>Genome sequencing of Phreatobacter sp.</title>
        <authorList>
            <person name="Kim S.-J."/>
            <person name="Heo J."/>
            <person name="Kwon S.-W."/>
        </authorList>
    </citation>
    <scope>NUCLEOTIDE SEQUENCE [LARGE SCALE GENOMIC DNA]</scope>
    <source>
        <strain evidence="8 9">S-12</strain>
    </source>
</reference>
<dbReference type="Pfam" id="PF13505">
    <property type="entry name" value="OMP_b-brl"/>
    <property type="match status" value="1"/>
</dbReference>
<comment type="similarity">
    <text evidence="5">Belongs to the Omp25/RopB family.</text>
</comment>
<keyword evidence="9" id="KW-1185">Reference proteome</keyword>
<evidence type="ECO:0000256" key="2">
    <source>
        <dbReference type="ARBA" id="ARBA00022729"/>
    </source>
</evidence>
<protein>
    <submittedName>
        <fullName evidence="8">Porin family protein</fullName>
    </submittedName>
</protein>
<evidence type="ECO:0000256" key="1">
    <source>
        <dbReference type="ARBA" id="ARBA00004442"/>
    </source>
</evidence>
<name>A0A2S0NFM8_9HYPH</name>
<dbReference type="KEGG" id="phr:C6569_19035"/>
<dbReference type="RefSeq" id="WP_106750349.1">
    <property type="nucleotide sequence ID" value="NZ_CP027668.1"/>
</dbReference>
<evidence type="ECO:0000256" key="3">
    <source>
        <dbReference type="ARBA" id="ARBA00023136"/>
    </source>
</evidence>
<dbReference type="Proteomes" id="UP000237889">
    <property type="component" value="Chromosome"/>
</dbReference>
<dbReference type="PANTHER" id="PTHR34001">
    <property type="entry name" value="BLL7405 PROTEIN"/>
    <property type="match status" value="1"/>
</dbReference>
<keyword evidence="2 6" id="KW-0732">Signal</keyword>
<evidence type="ECO:0000256" key="4">
    <source>
        <dbReference type="ARBA" id="ARBA00023237"/>
    </source>
</evidence>
<comment type="subcellular location">
    <subcellularLocation>
        <location evidence="1">Cell outer membrane</location>
    </subcellularLocation>
</comment>
<evidence type="ECO:0000256" key="6">
    <source>
        <dbReference type="SAM" id="SignalP"/>
    </source>
</evidence>
<dbReference type="SUPFAM" id="SSF56925">
    <property type="entry name" value="OMPA-like"/>
    <property type="match status" value="1"/>
</dbReference>
<keyword evidence="4" id="KW-0998">Cell outer membrane</keyword>